<dbReference type="AlphaFoldDB" id="A0A852Z9L7"/>
<protein>
    <submittedName>
        <fullName evidence="1">Uncharacterized protein</fullName>
    </submittedName>
</protein>
<organism evidence="1 2">
    <name type="scientific">Actinopolymorpha rutila</name>
    <dbReference type="NCBI Taxonomy" id="446787"/>
    <lineage>
        <taxon>Bacteria</taxon>
        <taxon>Bacillati</taxon>
        <taxon>Actinomycetota</taxon>
        <taxon>Actinomycetes</taxon>
        <taxon>Propionibacteriales</taxon>
        <taxon>Actinopolymorphaceae</taxon>
        <taxon>Actinopolymorpha</taxon>
    </lineage>
</organism>
<reference evidence="1 2" key="1">
    <citation type="submission" date="2020-07" db="EMBL/GenBank/DDBJ databases">
        <title>Sequencing the genomes of 1000 actinobacteria strains.</title>
        <authorList>
            <person name="Klenk H.-P."/>
        </authorList>
    </citation>
    <scope>NUCLEOTIDE SEQUENCE [LARGE SCALE GENOMIC DNA]</scope>
    <source>
        <strain evidence="1 2">DSM 18448</strain>
    </source>
</reference>
<sequence length="36" mass="4001">MNDHGRPVAWVIVTGHEPQEPGTGSRVAHLFPWHLA</sequence>
<accession>A0A852Z9L7</accession>
<evidence type="ECO:0000313" key="2">
    <source>
        <dbReference type="Proteomes" id="UP000579605"/>
    </source>
</evidence>
<dbReference type="Proteomes" id="UP000579605">
    <property type="component" value="Unassembled WGS sequence"/>
</dbReference>
<dbReference type="EMBL" id="JACBZH010000001">
    <property type="protein sequence ID" value="NYH88428.1"/>
    <property type="molecule type" value="Genomic_DNA"/>
</dbReference>
<keyword evidence="2" id="KW-1185">Reference proteome</keyword>
<name>A0A852Z9L7_9ACTN</name>
<evidence type="ECO:0000313" key="1">
    <source>
        <dbReference type="EMBL" id="NYH88428.1"/>
    </source>
</evidence>
<gene>
    <name evidence="1" type="ORF">F4554_001066</name>
</gene>
<comment type="caution">
    <text evidence="1">The sequence shown here is derived from an EMBL/GenBank/DDBJ whole genome shotgun (WGS) entry which is preliminary data.</text>
</comment>
<proteinExistence type="predicted"/>